<dbReference type="EMBL" id="CAJVAX010000023">
    <property type="protein sequence ID" value="CAG7657692.1"/>
    <property type="molecule type" value="Genomic_DNA"/>
</dbReference>
<organism evidence="2 3">
    <name type="scientific">Actinacidiphila bryophytorum</name>
    <dbReference type="NCBI Taxonomy" id="1436133"/>
    <lineage>
        <taxon>Bacteria</taxon>
        <taxon>Bacillati</taxon>
        <taxon>Actinomycetota</taxon>
        <taxon>Actinomycetes</taxon>
        <taxon>Kitasatosporales</taxon>
        <taxon>Streptomycetaceae</taxon>
        <taxon>Actinacidiphila</taxon>
    </lineage>
</organism>
<name>A0A9W4H8C1_9ACTN</name>
<evidence type="ECO:0000256" key="1">
    <source>
        <dbReference type="SAM" id="MobiDB-lite"/>
    </source>
</evidence>
<evidence type="ECO:0000313" key="3">
    <source>
        <dbReference type="Proteomes" id="UP001153328"/>
    </source>
</evidence>
<feature type="region of interest" description="Disordered" evidence="1">
    <location>
        <begin position="1"/>
        <end position="40"/>
    </location>
</feature>
<comment type="caution">
    <text evidence="2">The sequence shown here is derived from an EMBL/GenBank/DDBJ whole genome shotgun (WGS) entry which is preliminary data.</text>
</comment>
<keyword evidence="3" id="KW-1185">Reference proteome</keyword>
<accession>A0A9W4H8C1</accession>
<dbReference type="Proteomes" id="UP001153328">
    <property type="component" value="Unassembled WGS sequence"/>
</dbReference>
<sequence>MGRHPAESRPHGEAPPTGRPASSGAPRTTPAPERRTRRRRTAALRAAARIYRVNLFIAPRVIDRSCPRHYGVR</sequence>
<protein>
    <submittedName>
        <fullName evidence="2">Uncharacterized protein</fullName>
    </submittedName>
</protein>
<feature type="compositionally biased region" description="Basic and acidic residues" evidence="1">
    <location>
        <begin position="1"/>
        <end position="12"/>
    </location>
</feature>
<reference evidence="2" key="1">
    <citation type="submission" date="2021-06" db="EMBL/GenBank/DDBJ databases">
        <authorList>
            <person name="Arsene-Ploetze F."/>
        </authorList>
    </citation>
    <scope>NUCLEOTIDE SEQUENCE</scope>
    <source>
        <strain evidence="2">SBRY1</strain>
    </source>
</reference>
<proteinExistence type="predicted"/>
<dbReference type="AlphaFoldDB" id="A0A9W4H8C1"/>
<evidence type="ECO:0000313" key="2">
    <source>
        <dbReference type="EMBL" id="CAG7657692.1"/>
    </source>
</evidence>
<gene>
    <name evidence="2" type="ORF">SBRY_90006</name>
</gene>